<dbReference type="AlphaFoldDB" id="A0AAV2SCR9"/>
<protein>
    <submittedName>
        <fullName evidence="2">Uncharacterized protein</fullName>
    </submittedName>
</protein>
<proteinExistence type="predicted"/>
<keyword evidence="3" id="KW-1185">Reference proteome</keyword>
<gene>
    <name evidence="2" type="ORF">MNOR_LOCUS35975</name>
</gene>
<sequence>KSCKIDSSLAVSSLTFQPSSQPSDIRQSTSPTIRTSTPASDISTLRATDSVPTALPSIQLPITSIVPLTDLPPPLPASVTHLQSALPSTSMPSPVAKRTRSRFPYVKPAPKSQPPHGSPIKLLSQAMAPSCPAPIQISTSQFSPIPSPVASRTRKRPSCSPPLLCSQYPSPTAATGAIPKRLSRLNTKITRMKKKPYS</sequence>
<dbReference type="Proteomes" id="UP001497623">
    <property type="component" value="Unassembled WGS sequence"/>
</dbReference>
<dbReference type="EMBL" id="CAXKWB010062760">
    <property type="protein sequence ID" value="CAL4185696.1"/>
    <property type="molecule type" value="Genomic_DNA"/>
</dbReference>
<feature type="region of interest" description="Disordered" evidence="1">
    <location>
        <begin position="15"/>
        <end position="47"/>
    </location>
</feature>
<feature type="non-terminal residue" evidence="2">
    <location>
        <position position="1"/>
    </location>
</feature>
<feature type="region of interest" description="Disordered" evidence="1">
    <location>
        <begin position="137"/>
        <end position="198"/>
    </location>
</feature>
<reference evidence="2 3" key="1">
    <citation type="submission" date="2024-05" db="EMBL/GenBank/DDBJ databases">
        <authorList>
            <person name="Wallberg A."/>
        </authorList>
    </citation>
    <scope>NUCLEOTIDE SEQUENCE [LARGE SCALE GENOMIC DNA]</scope>
</reference>
<evidence type="ECO:0000313" key="3">
    <source>
        <dbReference type="Proteomes" id="UP001497623"/>
    </source>
</evidence>
<name>A0AAV2SCR9_MEGNR</name>
<evidence type="ECO:0000256" key="1">
    <source>
        <dbReference type="SAM" id="MobiDB-lite"/>
    </source>
</evidence>
<evidence type="ECO:0000313" key="2">
    <source>
        <dbReference type="EMBL" id="CAL4185696.1"/>
    </source>
</evidence>
<comment type="caution">
    <text evidence="2">The sequence shown here is derived from an EMBL/GenBank/DDBJ whole genome shotgun (WGS) entry which is preliminary data.</text>
</comment>
<accession>A0AAV2SCR9</accession>
<organism evidence="2 3">
    <name type="scientific">Meganyctiphanes norvegica</name>
    <name type="common">Northern krill</name>
    <name type="synonym">Thysanopoda norvegica</name>
    <dbReference type="NCBI Taxonomy" id="48144"/>
    <lineage>
        <taxon>Eukaryota</taxon>
        <taxon>Metazoa</taxon>
        <taxon>Ecdysozoa</taxon>
        <taxon>Arthropoda</taxon>
        <taxon>Crustacea</taxon>
        <taxon>Multicrustacea</taxon>
        <taxon>Malacostraca</taxon>
        <taxon>Eumalacostraca</taxon>
        <taxon>Eucarida</taxon>
        <taxon>Euphausiacea</taxon>
        <taxon>Euphausiidae</taxon>
        <taxon>Meganyctiphanes</taxon>
    </lineage>
</organism>